<reference evidence="1 2" key="1">
    <citation type="journal article" date="2019" name="Sci. Data">
        <title>Hybrid genome assembly and annotation of Danionella translucida.</title>
        <authorList>
            <person name="Kadobianskyi M."/>
            <person name="Schulze L."/>
            <person name="Schuelke M."/>
            <person name="Judkewitz B."/>
        </authorList>
    </citation>
    <scope>NUCLEOTIDE SEQUENCE [LARGE SCALE GENOMIC DNA]</scope>
    <source>
        <strain evidence="1 2">Bolton</strain>
    </source>
</reference>
<dbReference type="AlphaFoldDB" id="A0A553QTH8"/>
<accession>A0A553QTH8</accession>
<dbReference type="OrthoDB" id="10040207at2759"/>
<dbReference type="PANTHER" id="PTHR31393:SF2">
    <property type="entry name" value="CHROMOSOME 7 OPEN READING FRAME 31"/>
    <property type="match status" value="1"/>
</dbReference>
<dbReference type="Proteomes" id="UP000316079">
    <property type="component" value="Unassembled WGS sequence"/>
</dbReference>
<comment type="caution">
    <text evidence="1">The sequence shown here is derived from an EMBL/GenBank/DDBJ whole genome shotgun (WGS) entry which is preliminary data.</text>
</comment>
<dbReference type="InterPro" id="IPR027886">
    <property type="entry name" value="SPMIP4"/>
</dbReference>
<dbReference type="Pfam" id="PF15093">
    <property type="entry name" value="SPMIP4-like"/>
    <property type="match status" value="1"/>
</dbReference>
<organism evidence="1 2">
    <name type="scientific">Danionella cerebrum</name>
    <dbReference type="NCBI Taxonomy" id="2873325"/>
    <lineage>
        <taxon>Eukaryota</taxon>
        <taxon>Metazoa</taxon>
        <taxon>Chordata</taxon>
        <taxon>Craniata</taxon>
        <taxon>Vertebrata</taxon>
        <taxon>Euteleostomi</taxon>
        <taxon>Actinopterygii</taxon>
        <taxon>Neopterygii</taxon>
        <taxon>Teleostei</taxon>
        <taxon>Ostariophysi</taxon>
        <taxon>Cypriniformes</taxon>
        <taxon>Danionidae</taxon>
        <taxon>Danioninae</taxon>
        <taxon>Danionella</taxon>
    </lineage>
</organism>
<sequence>MKEESCPSPLRLPPILRQPMSITGLYLPRHNRIHQRNQPNGPNHPQNETKMLSSYEHVPAVIKGHRHFSFGGSVLPESIIIEQYYDITNTKRSNIRINDQLVPKPTDIDMSKKMIKVDVPQENPYSSHIARYPAVFPSSSVQRPIPSAPVIVWRHHHRTKVYV</sequence>
<keyword evidence="2" id="KW-1185">Reference proteome</keyword>
<dbReference type="GO" id="GO:0005813">
    <property type="term" value="C:centrosome"/>
    <property type="evidence" value="ECO:0007669"/>
    <property type="project" value="TreeGrafter"/>
</dbReference>
<name>A0A553QTH8_9TELE</name>
<evidence type="ECO:0000313" key="2">
    <source>
        <dbReference type="Proteomes" id="UP000316079"/>
    </source>
</evidence>
<dbReference type="PANTHER" id="PTHR31393">
    <property type="entry name" value="C5ORF31"/>
    <property type="match status" value="1"/>
</dbReference>
<gene>
    <name evidence="1" type="ORF">DNTS_010842</name>
</gene>
<dbReference type="EMBL" id="SRMA01025556">
    <property type="protein sequence ID" value="TRY93283.1"/>
    <property type="molecule type" value="Genomic_DNA"/>
</dbReference>
<evidence type="ECO:0000313" key="1">
    <source>
        <dbReference type="EMBL" id="TRY93283.1"/>
    </source>
</evidence>
<protein>
    <submittedName>
        <fullName evidence="1">Uncharacterized protein</fullName>
    </submittedName>
</protein>
<proteinExistence type="predicted"/>